<organism evidence="2 3">
    <name type="scientific">Portunus trituberculatus</name>
    <name type="common">Swimming crab</name>
    <name type="synonym">Neptunus trituberculatus</name>
    <dbReference type="NCBI Taxonomy" id="210409"/>
    <lineage>
        <taxon>Eukaryota</taxon>
        <taxon>Metazoa</taxon>
        <taxon>Ecdysozoa</taxon>
        <taxon>Arthropoda</taxon>
        <taxon>Crustacea</taxon>
        <taxon>Multicrustacea</taxon>
        <taxon>Malacostraca</taxon>
        <taxon>Eumalacostraca</taxon>
        <taxon>Eucarida</taxon>
        <taxon>Decapoda</taxon>
        <taxon>Pleocyemata</taxon>
        <taxon>Brachyura</taxon>
        <taxon>Eubrachyura</taxon>
        <taxon>Portunoidea</taxon>
        <taxon>Portunidae</taxon>
        <taxon>Portuninae</taxon>
        <taxon>Portunus</taxon>
    </lineage>
</organism>
<keyword evidence="3" id="KW-1185">Reference proteome</keyword>
<proteinExistence type="predicted"/>
<evidence type="ECO:0000313" key="2">
    <source>
        <dbReference type="EMBL" id="MPC72605.1"/>
    </source>
</evidence>
<dbReference type="Proteomes" id="UP000324222">
    <property type="component" value="Unassembled WGS sequence"/>
</dbReference>
<dbReference type="EMBL" id="VSRR010035047">
    <property type="protein sequence ID" value="MPC72605.1"/>
    <property type="molecule type" value="Genomic_DNA"/>
</dbReference>
<evidence type="ECO:0000256" key="1">
    <source>
        <dbReference type="SAM" id="MobiDB-lite"/>
    </source>
</evidence>
<protein>
    <submittedName>
        <fullName evidence="2">Uncharacterized protein</fullName>
    </submittedName>
</protein>
<dbReference type="AlphaFoldDB" id="A0A5B7HS96"/>
<reference evidence="2 3" key="1">
    <citation type="submission" date="2019-05" db="EMBL/GenBank/DDBJ databases">
        <title>Another draft genome of Portunus trituberculatus and its Hox gene families provides insights of decapod evolution.</title>
        <authorList>
            <person name="Jeong J.-H."/>
            <person name="Song I."/>
            <person name="Kim S."/>
            <person name="Choi T."/>
            <person name="Kim D."/>
            <person name="Ryu S."/>
            <person name="Kim W."/>
        </authorList>
    </citation>
    <scope>NUCLEOTIDE SEQUENCE [LARGE SCALE GENOMIC DNA]</scope>
    <source>
        <tissue evidence="2">Muscle</tissue>
    </source>
</reference>
<evidence type="ECO:0000313" key="3">
    <source>
        <dbReference type="Proteomes" id="UP000324222"/>
    </source>
</evidence>
<gene>
    <name evidence="2" type="ORF">E2C01_066917</name>
</gene>
<feature type="region of interest" description="Disordered" evidence="1">
    <location>
        <begin position="27"/>
        <end position="52"/>
    </location>
</feature>
<feature type="compositionally biased region" description="Polar residues" evidence="1">
    <location>
        <begin position="27"/>
        <end position="37"/>
    </location>
</feature>
<sequence>MAGNSCRTRGRSCRLVKGITPSCATRASSSTHCSVGSSADGRRHPNARDARATARASCKDSLLLAEVPAEISLTEVWGGAASWAIEDKRQEPGGGIHILLPQPAVRAQQLHVVLVLVLALCFFHAPPFVRHGVAAARQQARLPQTHVHPDGTGVAHRSVRRQQQAVTLAARQGSVAGRAAGGGGRRSIPGQETHRVGLQREVVLPERL</sequence>
<name>A0A5B7HS96_PORTR</name>
<comment type="caution">
    <text evidence="2">The sequence shown here is derived from an EMBL/GenBank/DDBJ whole genome shotgun (WGS) entry which is preliminary data.</text>
</comment>
<feature type="compositionally biased region" description="Basic and acidic residues" evidence="1">
    <location>
        <begin position="40"/>
        <end position="52"/>
    </location>
</feature>
<accession>A0A5B7HS96</accession>